<reference evidence="1" key="1">
    <citation type="journal article" date="2014" name="Front. Microbiol.">
        <title>High frequency of phylogenetically diverse reductive dehalogenase-homologous genes in deep subseafloor sedimentary metagenomes.</title>
        <authorList>
            <person name="Kawai M."/>
            <person name="Futagami T."/>
            <person name="Toyoda A."/>
            <person name="Takaki Y."/>
            <person name="Nishi S."/>
            <person name="Hori S."/>
            <person name="Arai W."/>
            <person name="Tsubouchi T."/>
            <person name="Morono Y."/>
            <person name="Uchiyama I."/>
            <person name="Ito T."/>
            <person name="Fujiyama A."/>
            <person name="Inagaki F."/>
            <person name="Takami H."/>
        </authorList>
    </citation>
    <scope>NUCLEOTIDE SEQUENCE</scope>
    <source>
        <strain evidence="1">Expedition CK06-06</strain>
    </source>
</reference>
<feature type="non-terminal residue" evidence="1">
    <location>
        <position position="1"/>
    </location>
</feature>
<sequence>AFGIDWLNERWLKGNPPTYQEFAYYWIKETERRRQQGEPPKQEWALIRFMQKMKVEYPNASKEELIHAWKTKQSKKSQQAQQLIHQAKSKLENNIHTVF</sequence>
<name>X0YZV6_9ZZZZ</name>
<dbReference type="EMBL" id="BART01008369">
    <property type="protein sequence ID" value="GAG53803.1"/>
    <property type="molecule type" value="Genomic_DNA"/>
</dbReference>
<evidence type="ECO:0000313" key="1">
    <source>
        <dbReference type="EMBL" id="GAG53803.1"/>
    </source>
</evidence>
<dbReference type="AlphaFoldDB" id="X0YZV6"/>
<organism evidence="1">
    <name type="scientific">marine sediment metagenome</name>
    <dbReference type="NCBI Taxonomy" id="412755"/>
    <lineage>
        <taxon>unclassified sequences</taxon>
        <taxon>metagenomes</taxon>
        <taxon>ecological metagenomes</taxon>
    </lineage>
</organism>
<gene>
    <name evidence="1" type="ORF">S01H4_18842</name>
</gene>
<comment type="caution">
    <text evidence="1">The sequence shown here is derived from an EMBL/GenBank/DDBJ whole genome shotgun (WGS) entry which is preliminary data.</text>
</comment>
<accession>X0YZV6</accession>
<protein>
    <submittedName>
        <fullName evidence="1">Uncharacterized protein</fullName>
    </submittedName>
</protein>
<proteinExistence type="predicted"/>